<accession>A0A6G1CEG3</accession>
<keyword evidence="2" id="KW-1185">Reference proteome</keyword>
<proteinExistence type="predicted"/>
<reference evidence="1 2" key="1">
    <citation type="submission" date="2019-11" db="EMBL/GenBank/DDBJ databases">
        <title>Whole genome sequence of Oryza granulata.</title>
        <authorList>
            <person name="Li W."/>
        </authorList>
    </citation>
    <scope>NUCLEOTIDE SEQUENCE [LARGE SCALE GENOMIC DNA]</scope>
    <source>
        <strain evidence="2">cv. Menghai</strain>
        <tissue evidence="1">Leaf</tissue>
    </source>
</reference>
<dbReference type="EMBL" id="SPHZ02000009">
    <property type="protein sequence ID" value="KAF0898441.1"/>
    <property type="molecule type" value="Genomic_DNA"/>
</dbReference>
<comment type="caution">
    <text evidence="1">The sequence shown here is derived from an EMBL/GenBank/DDBJ whole genome shotgun (WGS) entry which is preliminary data.</text>
</comment>
<organism evidence="1 2">
    <name type="scientific">Oryza meyeriana var. granulata</name>
    <dbReference type="NCBI Taxonomy" id="110450"/>
    <lineage>
        <taxon>Eukaryota</taxon>
        <taxon>Viridiplantae</taxon>
        <taxon>Streptophyta</taxon>
        <taxon>Embryophyta</taxon>
        <taxon>Tracheophyta</taxon>
        <taxon>Spermatophyta</taxon>
        <taxon>Magnoliopsida</taxon>
        <taxon>Liliopsida</taxon>
        <taxon>Poales</taxon>
        <taxon>Poaceae</taxon>
        <taxon>BOP clade</taxon>
        <taxon>Oryzoideae</taxon>
        <taxon>Oryzeae</taxon>
        <taxon>Oryzinae</taxon>
        <taxon>Oryza</taxon>
        <taxon>Oryza meyeriana</taxon>
    </lineage>
</organism>
<dbReference type="Proteomes" id="UP000479710">
    <property type="component" value="Unassembled WGS sequence"/>
</dbReference>
<evidence type="ECO:0000313" key="1">
    <source>
        <dbReference type="EMBL" id="KAF0898441.1"/>
    </source>
</evidence>
<name>A0A6G1CEG3_9ORYZ</name>
<dbReference type="AlphaFoldDB" id="A0A6G1CEG3"/>
<protein>
    <submittedName>
        <fullName evidence="1">Uncharacterized protein</fullName>
    </submittedName>
</protein>
<gene>
    <name evidence="1" type="ORF">E2562_007277</name>
</gene>
<evidence type="ECO:0000313" key="2">
    <source>
        <dbReference type="Proteomes" id="UP000479710"/>
    </source>
</evidence>
<sequence>MPANCSTESWSLLLRLAYRVNKGNLILVCLKAPLMRHILQKTSVGVVIILAEIQEAVLDQFSSPLVGLKLCIDQEPLTGVTDLHSQKNGFAEGNN</sequence>